<sequence length="315" mass="36107">MDFTVAICTYNGEQRVLQVLDALARQQGTEGISWEVLVVDNNSGDRTAEVVQAYDWASRGPRNSRLRWLLEPRQGTAYARRRAMEEAASEDWVGFLDDDNLPGETWVKEAFQFGCDRPEIGAYGGIIHGKLDAPPPEYFNAIKLRLAVYNRGDRPFCYARSAKPRIVPAAPGSVIRKQAWRDCIPERLLLQGRDEAGQTYVGACEDLETLFYIQNSDWQIWHNPNMEIWHHLPPSRLERDYLLKISRTAGLSNHALRIARLGNKVRLLMPLYLLSDGLKLVSYYLKYRSEVQEDIIKACELQERLGRFLSPFYVG</sequence>
<dbReference type="CDD" id="cd00761">
    <property type="entry name" value="Glyco_tranf_GTA_type"/>
    <property type="match status" value="1"/>
</dbReference>
<dbReference type="InterPro" id="IPR001173">
    <property type="entry name" value="Glyco_trans_2-like"/>
</dbReference>
<dbReference type="Pfam" id="PF00535">
    <property type="entry name" value="Glycos_transf_2"/>
    <property type="match status" value="1"/>
</dbReference>
<proteinExistence type="predicted"/>
<gene>
    <name evidence="2" type="primary">hpsE</name>
    <name evidence="2" type="ORF">NEA10_01420</name>
</gene>
<dbReference type="Gene3D" id="3.90.550.10">
    <property type="entry name" value="Spore Coat Polysaccharide Biosynthesis Protein SpsA, Chain A"/>
    <property type="match status" value="1"/>
</dbReference>
<dbReference type="InterPro" id="IPR050834">
    <property type="entry name" value="Glycosyltransf_2"/>
</dbReference>
<dbReference type="RefSeq" id="WP_252663451.1">
    <property type="nucleotide sequence ID" value="NZ_CP098611.1"/>
</dbReference>
<evidence type="ECO:0000313" key="3">
    <source>
        <dbReference type="Proteomes" id="UP001056708"/>
    </source>
</evidence>
<evidence type="ECO:0000259" key="1">
    <source>
        <dbReference type="Pfam" id="PF00535"/>
    </source>
</evidence>
<accession>A0ABY5AQC1</accession>
<keyword evidence="3" id="KW-1185">Reference proteome</keyword>
<dbReference type="NCBIfam" id="NF038302">
    <property type="entry name" value="EPS_HpsE"/>
    <property type="match status" value="1"/>
</dbReference>
<feature type="domain" description="Glycosyltransferase 2-like" evidence="1">
    <location>
        <begin position="4"/>
        <end position="130"/>
    </location>
</feature>
<dbReference type="Proteomes" id="UP001056708">
    <property type="component" value="Chromosome"/>
</dbReference>
<dbReference type="EMBL" id="CP098611">
    <property type="protein sequence ID" value="USR91427.1"/>
    <property type="molecule type" value="Genomic_DNA"/>
</dbReference>
<evidence type="ECO:0000313" key="2">
    <source>
        <dbReference type="EMBL" id="USR91427.1"/>
    </source>
</evidence>
<protein>
    <submittedName>
        <fullName evidence="2">Hormogonium polysaccharide biosynthesis glycosyltransferase HpsE</fullName>
    </submittedName>
</protein>
<name>A0ABY5AQC1_9CYAN</name>
<organism evidence="2 3">
    <name type="scientific">Phormidium yuhuli AB48</name>
    <dbReference type="NCBI Taxonomy" id="2940671"/>
    <lineage>
        <taxon>Bacteria</taxon>
        <taxon>Bacillati</taxon>
        <taxon>Cyanobacteriota</taxon>
        <taxon>Cyanophyceae</taxon>
        <taxon>Oscillatoriophycideae</taxon>
        <taxon>Oscillatoriales</taxon>
        <taxon>Oscillatoriaceae</taxon>
        <taxon>Phormidium</taxon>
        <taxon>Phormidium yuhuli</taxon>
    </lineage>
</organism>
<dbReference type="PANTHER" id="PTHR43685">
    <property type="entry name" value="GLYCOSYLTRANSFERASE"/>
    <property type="match status" value="1"/>
</dbReference>
<dbReference type="InterPro" id="IPR029044">
    <property type="entry name" value="Nucleotide-diphossugar_trans"/>
</dbReference>
<dbReference type="SUPFAM" id="SSF53448">
    <property type="entry name" value="Nucleotide-diphospho-sugar transferases"/>
    <property type="match status" value="1"/>
</dbReference>
<reference evidence="2" key="1">
    <citation type="submission" date="2022-06" db="EMBL/GenBank/DDBJ databases">
        <title>Genome sequence of Phormidium yuhuli AB48 isolated from an industrial photobioreactor environment.</title>
        <authorList>
            <person name="Qiu Y."/>
            <person name="Noonan A.J.C."/>
            <person name="Dofher K."/>
            <person name="Koch M."/>
            <person name="Kieft B."/>
            <person name="Lin X."/>
            <person name="Ziels R.M."/>
            <person name="Hallam S.J."/>
        </authorList>
    </citation>
    <scope>NUCLEOTIDE SEQUENCE</scope>
    <source>
        <strain evidence="2">AB48</strain>
    </source>
</reference>
<dbReference type="PANTHER" id="PTHR43685:SF2">
    <property type="entry name" value="GLYCOSYLTRANSFERASE 2-LIKE DOMAIN-CONTAINING PROTEIN"/>
    <property type="match status" value="1"/>
</dbReference>